<name>A0ABT2PKF2_9BURK</name>
<dbReference type="InterPro" id="IPR037143">
    <property type="entry name" value="4-PPantetheinyl_Trfase_dom_sf"/>
</dbReference>
<gene>
    <name evidence="3" type="ORF">N0K08_09960</name>
</gene>
<proteinExistence type="predicted"/>
<evidence type="ECO:0000313" key="3">
    <source>
        <dbReference type="EMBL" id="MCT9810960.1"/>
    </source>
</evidence>
<dbReference type="SUPFAM" id="SSF56214">
    <property type="entry name" value="4'-phosphopantetheinyl transferase"/>
    <property type="match status" value="1"/>
</dbReference>
<organism evidence="3 4">
    <name type="scientific">Acidovorax bellezanensis</name>
    <dbReference type="NCBI Taxonomy" id="2976702"/>
    <lineage>
        <taxon>Bacteria</taxon>
        <taxon>Pseudomonadati</taxon>
        <taxon>Pseudomonadota</taxon>
        <taxon>Betaproteobacteria</taxon>
        <taxon>Burkholderiales</taxon>
        <taxon>Comamonadaceae</taxon>
        <taxon>Acidovorax</taxon>
    </lineage>
</organism>
<feature type="domain" description="4'-phosphopantetheinyl transferase" evidence="2">
    <location>
        <begin position="95"/>
        <end position="187"/>
    </location>
</feature>
<evidence type="ECO:0000313" key="4">
    <source>
        <dbReference type="Proteomes" id="UP001525968"/>
    </source>
</evidence>
<dbReference type="Proteomes" id="UP001525968">
    <property type="component" value="Unassembled WGS sequence"/>
</dbReference>
<dbReference type="RefSeq" id="WP_261500121.1">
    <property type="nucleotide sequence ID" value="NZ_JAODYH010000004.1"/>
</dbReference>
<evidence type="ECO:0000259" key="2">
    <source>
        <dbReference type="Pfam" id="PF01648"/>
    </source>
</evidence>
<dbReference type="Gene3D" id="3.90.470.20">
    <property type="entry name" value="4'-phosphopantetheinyl transferase domain"/>
    <property type="match status" value="1"/>
</dbReference>
<keyword evidence="1 3" id="KW-0808">Transferase</keyword>
<dbReference type="InterPro" id="IPR008278">
    <property type="entry name" value="4-PPantetheinyl_Trfase_dom"/>
</dbReference>
<sequence>MLVTPMPPEHRPALRAADPAVWLLQGQGRHLRGEARALLRALLAGYLGMAPEQVPLHFVPGQAPQVDAQWQGMGLSISMSYSQDVALIALCPGARIGVDVTAIAALPDWAQVARLYLGPESAARLAACEAVARETMFALAWAELEARGKCLGLGLQEWSPARHERLQERSILVSAAALDGLRPGQAWALAVTPWCARNSVAAGTRR</sequence>
<dbReference type="GO" id="GO:0016740">
    <property type="term" value="F:transferase activity"/>
    <property type="evidence" value="ECO:0007669"/>
    <property type="project" value="UniProtKB-KW"/>
</dbReference>
<evidence type="ECO:0000256" key="1">
    <source>
        <dbReference type="ARBA" id="ARBA00022679"/>
    </source>
</evidence>
<keyword evidence="4" id="KW-1185">Reference proteome</keyword>
<accession>A0ABT2PKF2</accession>
<reference evidence="3 4" key="1">
    <citation type="submission" date="2022-09" db="EMBL/GenBank/DDBJ databases">
        <title>Draft genome of isolate Be4.</title>
        <authorList>
            <person name="Sanchez-Castro I."/>
            <person name="Martinez-Rodriguez P."/>
            <person name="Descostes M."/>
            <person name="Merroun M."/>
        </authorList>
    </citation>
    <scope>NUCLEOTIDE SEQUENCE [LARGE SCALE GENOMIC DNA]</scope>
    <source>
        <strain evidence="3 4">Be4</strain>
    </source>
</reference>
<dbReference type="EMBL" id="JAODYH010000004">
    <property type="protein sequence ID" value="MCT9810960.1"/>
    <property type="molecule type" value="Genomic_DNA"/>
</dbReference>
<comment type="caution">
    <text evidence="3">The sequence shown here is derived from an EMBL/GenBank/DDBJ whole genome shotgun (WGS) entry which is preliminary data.</text>
</comment>
<dbReference type="Pfam" id="PF01648">
    <property type="entry name" value="ACPS"/>
    <property type="match status" value="1"/>
</dbReference>
<protein>
    <submittedName>
        <fullName evidence="3">4'-phosphopantetheinyl transferase superfamily protein</fullName>
    </submittedName>
</protein>